<dbReference type="PIRSF" id="PIRSF017393">
    <property type="entry name" value="MTase_SAV2177"/>
    <property type="match status" value="1"/>
</dbReference>
<dbReference type="eggNOG" id="COG4106">
    <property type="taxonomic scope" value="Bacteria"/>
</dbReference>
<dbReference type="Proteomes" id="UP000031419">
    <property type="component" value="Unassembled WGS sequence"/>
</dbReference>
<evidence type="ECO:0000313" key="2">
    <source>
        <dbReference type="EMBL" id="KEI44970.1"/>
    </source>
</evidence>
<organism evidence="2 3">
    <name type="scientific">Saccharopolyspora rectivirgula</name>
    <dbReference type="NCBI Taxonomy" id="28042"/>
    <lineage>
        <taxon>Bacteria</taxon>
        <taxon>Bacillati</taxon>
        <taxon>Actinomycetota</taxon>
        <taxon>Actinomycetes</taxon>
        <taxon>Pseudonocardiales</taxon>
        <taxon>Pseudonocardiaceae</taxon>
        <taxon>Saccharopolyspora</taxon>
    </lineage>
</organism>
<gene>
    <name evidence="2" type="ORF">GU90_07080</name>
</gene>
<evidence type="ECO:0000256" key="1">
    <source>
        <dbReference type="SAM" id="MobiDB-lite"/>
    </source>
</evidence>
<dbReference type="EMBL" id="JNVU01000017">
    <property type="protein sequence ID" value="KEI44970.1"/>
    <property type="molecule type" value="Genomic_DNA"/>
</dbReference>
<name>A0A073B002_9PSEU</name>
<dbReference type="Pfam" id="PF04672">
    <property type="entry name" value="Methyltransf_19"/>
    <property type="match status" value="1"/>
</dbReference>
<evidence type="ECO:0000313" key="3">
    <source>
        <dbReference type="Proteomes" id="UP000031419"/>
    </source>
</evidence>
<feature type="region of interest" description="Disordered" evidence="1">
    <location>
        <begin position="244"/>
        <end position="271"/>
    </location>
</feature>
<accession>A0A073B002</accession>
<dbReference type="STRING" id="28042.GU90_07080"/>
<keyword evidence="3" id="KW-1185">Reference proteome</keyword>
<reference evidence="2 3" key="1">
    <citation type="submission" date="2014-06" db="EMBL/GenBank/DDBJ databases">
        <title>Saccharopolyspora rectivirgula DSM-43113 Genome sequencing.</title>
        <authorList>
            <person name="Barrera C."/>
            <person name="Millon L."/>
            <person name="Rognon B."/>
            <person name="Zaugg C."/>
            <person name="Monod M."/>
        </authorList>
    </citation>
    <scope>NUCLEOTIDE SEQUENCE [LARGE SCALE GENOMIC DNA]</scope>
    <source>
        <strain evidence="2 3">DSM 43113</strain>
    </source>
</reference>
<dbReference type="AlphaFoldDB" id="A0A073B002"/>
<evidence type="ECO:0008006" key="4">
    <source>
        <dbReference type="Google" id="ProtNLM"/>
    </source>
</evidence>
<dbReference type="InterPro" id="IPR029063">
    <property type="entry name" value="SAM-dependent_MTases_sf"/>
</dbReference>
<dbReference type="InterPro" id="IPR006764">
    <property type="entry name" value="SAM_dep_MeTrfase_SAV2177_type"/>
</dbReference>
<proteinExistence type="predicted"/>
<sequence length="271" mass="30224">MDTSVPSVARIYDYALGGKDNFQVDREAAQELLQIAPEALLFARENRAFLQRAVRFLAEECGIRQFIDNGSGLPTENNVHQIAQRYQPDSKVVYIDNDPVVLAYGRALLSDDNTTVVCSDLTDPDELLDSEELQGLIDLDEPVAVLYVSVLHCIPDEMEPQRIVSRMLERVPSGSYLLLSHIVADDDAVAAEFTKKMTERTSWGRVRKPEEVTAYFTGLELIEPGLVNVVDWRPDPQAQAWTVGDSPFGEYPADPTGGRKMWELGGIARKP</sequence>
<protein>
    <recommendedName>
        <fullName evidence="4">SAM-dependent methyltransferase</fullName>
    </recommendedName>
</protein>
<dbReference type="Gene3D" id="3.40.50.150">
    <property type="entry name" value="Vaccinia Virus protein VP39"/>
    <property type="match status" value="1"/>
</dbReference>
<comment type="caution">
    <text evidence="2">The sequence shown here is derived from an EMBL/GenBank/DDBJ whole genome shotgun (WGS) entry which is preliminary data.</text>
</comment>
<dbReference type="SUPFAM" id="SSF53335">
    <property type="entry name" value="S-adenosyl-L-methionine-dependent methyltransferases"/>
    <property type="match status" value="1"/>
</dbReference>